<reference evidence="1" key="1">
    <citation type="journal article" date="2020" name="New Phytol.">
        <title>Comparative genomics reveals dynamic genome evolution in host specialist ectomycorrhizal fungi.</title>
        <authorList>
            <person name="Lofgren L.A."/>
            <person name="Nguyen N.H."/>
            <person name="Vilgalys R."/>
            <person name="Ruytinx J."/>
            <person name="Liao H.L."/>
            <person name="Branco S."/>
            <person name="Kuo A."/>
            <person name="LaButti K."/>
            <person name="Lipzen A."/>
            <person name="Andreopoulos W."/>
            <person name="Pangilinan J."/>
            <person name="Riley R."/>
            <person name="Hundley H."/>
            <person name="Na H."/>
            <person name="Barry K."/>
            <person name="Grigoriev I.V."/>
            <person name="Stajich J.E."/>
            <person name="Kennedy P.G."/>
        </authorList>
    </citation>
    <scope>NUCLEOTIDE SEQUENCE</scope>
    <source>
        <strain evidence="1">DOB743</strain>
    </source>
</reference>
<name>A0A9P6ZK21_9AGAM</name>
<organism evidence="1 2">
    <name type="scientific">Suillus placidus</name>
    <dbReference type="NCBI Taxonomy" id="48579"/>
    <lineage>
        <taxon>Eukaryota</taxon>
        <taxon>Fungi</taxon>
        <taxon>Dikarya</taxon>
        <taxon>Basidiomycota</taxon>
        <taxon>Agaricomycotina</taxon>
        <taxon>Agaricomycetes</taxon>
        <taxon>Agaricomycetidae</taxon>
        <taxon>Boletales</taxon>
        <taxon>Suillineae</taxon>
        <taxon>Suillaceae</taxon>
        <taxon>Suillus</taxon>
    </lineage>
</organism>
<dbReference type="Proteomes" id="UP000714275">
    <property type="component" value="Unassembled WGS sequence"/>
</dbReference>
<keyword evidence="2" id="KW-1185">Reference proteome</keyword>
<accession>A0A9P6ZK21</accession>
<evidence type="ECO:0000313" key="1">
    <source>
        <dbReference type="EMBL" id="KAG1768436.1"/>
    </source>
</evidence>
<protein>
    <submittedName>
        <fullName evidence="1">Uncharacterized protein</fullName>
    </submittedName>
</protein>
<feature type="non-terminal residue" evidence="1">
    <location>
        <position position="1"/>
    </location>
</feature>
<comment type="caution">
    <text evidence="1">The sequence shown here is derived from an EMBL/GenBank/DDBJ whole genome shotgun (WGS) entry which is preliminary data.</text>
</comment>
<dbReference type="EMBL" id="JABBWD010000079">
    <property type="protein sequence ID" value="KAG1768436.1"/>
    <property type="molecule type" value="Genomic_DNA"/>
</dbReference>
<sequence length="49" mass="5263">QMLNVAADNTSSNDTLIAELAKILPCFGGKTNRTRCFLHIVKTDGIALS</sequence>
<dbReference type="AlphaFoldDB" id="A0A9P6ZK21"/>
<evidence type="ECO:0000313" key="2">
    <source>
        <dbReference type="Proteomes" id="UP000714275"/>
    </source>
</evidence>
<dbReference type="OrthoDB" id="2748837at2759"/>
<proteinExistence type="predicted"/>
<gene>
    <name evidence="1" type="ORF">EV702DRAFT_979444</name>
</gene>